<keyword evidence="4" id="KW-1185">Reference proteome</keyword>
<dbReference type="PANTHER" id="PTHR23028">
    <property type="entry name" value="ACETYLTRANSFERASE"/>
    <property type="match status" value="1"/>
</dbReference>
<dbReference type="PANTHER" id="PTHR23028:SF131">
    <property type="entry name" value="BLR2367 PROTEIN"/>
    <property type="match status" value="1"/>
</dbReference>
<gene>
    <name evidence="3" type="ORF">FHS31_002237</name>
</gene>
<feature type="transmembrane region" description="Helical" evidence="1">
    <location>
        <begin position="229"/>
        <end position="251"/>
    </location>
</feature>
<evidence type="ECO:0000313" key="3">
    <source>
        <dbReference type="EMBL" id="NIJ08616.1"/>
    </source>
</evidence>
<dbReference type="InterPro" id="IPR002656">
    <property type="entry name" value="Acyl_transf_3_dom"/>
</dbReference>
<organism evidence="3 4">
    <name type="scientific">Sphingomonas vulcanisoli</name>
    <dbReference type="NCBI Taxonomy" id="1658060"/>
    <lineage>
        <taxon>Bacteria</taxon>
        <taxon>Pseudomonadati</taxon>
        <taxon>Pseudomonadota</taxon>
        <taxon>Alphaproteobacteria</taxon>
        <taxon>Sphingomonadales</taxon>
        <taxon>Sphingomonadaceae</taxon>
        <taxon>Sphingomonas</taxon>
    </lineage>
</organism>
<feature type="transmembrane region" description="Helical" evidence="1">
    <location>
        <begin position="45"/>
        <end position="62"/>
    </location>
</feature>
<feature type="transmembrane region" description="Helical" evidence="1">
    <location>
        <begin position="6"/>
        <end position="25"/>
    </location>
</feature>
<dbReference type="Proteomes" id="UP000727456">
    <property type="component" value="Unassembled WGS sequence"/>
</dbReference>
<dbReference type="RefSeq" id="WP_167073471.1">
    <property type="nucleotide sequence ID" value="NZ_JAAOZC010000005.1"/>
</dbReference>
<evidence type="ECO:0000313" key="4">
    <source>
        <dbReference type="Proteomes" id="UP000727456"/>
    </source>
</evidence>
<dbReference type="Pfam" id="PF01757">
    <property type="entry name" value="Acyl_transf_3"/>
    <property type="match status" value="1"/>
</dbReference>
<accession>A0ABX0TT39</accession>
<feature type="transmembrane region" description="Helical" evidence="1">
    <location>
        <begin position="87"/>
        <end position="112"/>
    </location>
</feature>
<feature type="transmembrane region" description="Helical" evidence="1">
    <location>
        <begin position="174"/>
        <end position="191"/>
    </location>
</feature>
<keyword evidence="1" id="KW-1133">Transmembrane helix</keyword>
<feature type="transmembrane region" description="Helical" evidence="1">
    <location>
        <begin position="203"/>
        <end position="222"/>
    </location>
</feature>
<evidence type="ECO:0000256" key="1">
    <source>
        <dbReference type="SAM" id="Phobius"/>
    </source>
</evidence>
<feature type="transmembrane region" description="Helical" evidence="1">
    <location>
        <begin position="145"/>
        <end position="162"/>
    </location>
</feature>
<dbReference type="InterPro" id="IPR050879">
    <property type="entry name" value="Acyltransferase_3"/>
</dbReference>
<proteinExistence type="predicted"/>
<dbReference type="EMBL" id="JAAOZC010000005">
    <property type="protein sequence ID" value="NIJ08616.1"/>
    <property type="molecule type" value="Genomic_DNA"/>
</dbReference>
<keyword evidence="1" id="KW-0472">Membrane</keyword>
<comment type="caution">
    <text evidence="3">The sequence shown here is derived from an EMBL/GenBank/DDBJ whole genome shotgun (WGS) entry which is preliminary data.</text>
</comment>
<sequence length="374" mass="41606">MPLRQIQSHAALRGIAALLVVAYHFQFDTHKLAFETATHFFARGYLAVDLFFVLSGFIIAYANRADRRAPVTWAEANSFFRARFARLYPLLIFCLAYLLLFRIAFSLAFIVAHHPVKVDWSERSLLILASQALMLNAWIPDFGGWNIASWSISAEIVAYALFPLLVNARIRADGLTRTAMLLVSLAFYLWIAGDTGSLDIIGGWAPARCIAGFMLGMQIYYLRDRIDALPVAWLSAFQIAGAAGVIAVLLMPGCDPLIIPAVIALVGATWSDRGLLPWLLDRRPLLFLGDISYSVYLNHICMMEMIDTVWIRVVTPEDPDDPLVRLAKIAIVYGAVILVSWGTFNHVERPARQWLSRRLLGHRAAPIAASPAAP</sequence>
<reference evidence="3 4" key="1">
    <citation type="submission" date="2020-03" db="EMBL/GenBank/DDBJ databases">
        <title>Genomic Encyclopedia of Type Strains, Phase III (KMG-III): the genomes of soil and plant-associated and newly described type strains.</title>
        <authorList>
            <person name="Whitman W."/>
        </authorList>
    </citation>
    <scope>NUCLEOTIDE SEQUENCE [LARGE SCALE GENOMIC DNA]</scope>
    <source>
        <strain evidence="3 4">CECT 8804</strain>
    </source>
</reference>
<feature type="transmembrane region" description="Helical" evidence="1">
    <location>
        <begin position="326"/>
        <end position="347"/>
    </location>
</feature>
<keyword evidence="1" id="KW-0812">Transmembrane</keyword>
<protein>
    <submittedName>
        <fullName evidence="3">Peptidoglycan/LPS O-acetylase OafA/YrhL</fullName>
    </submittedName>
</protein>
<name>A0ABX0TT39_9SPHN</name>
<evidence type="ECO:0000259" key="2">
    <source>
        <dbReference type="Pfam" id="PF01757"/>
    </source>
</evidence>
<feature type="domain" description="Acyltransferase 3" evidence="2">
    <location>
        <begin position="11"/>
        <end position="341"/>
    </location>
</feature>